<dbReference type="FunFam" id="1.20.210.10:FF:000001">
    <property type="entry name" value="Cytochrome c oxidase subunit 1"/>
    <property type="match status" value="1"/>
</dbReference>
<keyword evidence="18 25" id="KW-1133">Transmembrane helix</keyword>
<evidence type="ECO:0000256" key="5">
    <source>
        <dbReference type="ARBA" id="ARBA00009578"/>
    </source>
</evidence>
<feature type="transmembrane region" description="Helical" evidence="25">
    <location>
        <begin position="144"/>
        <end position="169"/>
    </location>
</feature>
<name>A0A8K1RC16_9MUSC</name>
<dbReference type="PRINTS" id="PR01165">
    <property type="entry name" value="CYCOXIDASEI"/>
</dbReference>
<dbReference type="InterPro" id="IPR023615">
    <property type="entry name" value="Cyt_c_Oxase_su1_BS"/>
</dbReference>
<evidence type="ECO:0000256" key="3">
    <source>
        <dbReference type="ARBA" id="ARBA00004448"/>
    </source>
</evidence>
<geneLocation type="mitochondrion" evidence="27"/>
<dbReference type="Gene3D" id="1.20.210.10">
    <property type="entry name" value="Cytochrome c oxidase-like, subunit I domain"/>
    <property type="match status" value="1"/>
</dbReference>
<evidence type="ECO:0000256" key="1">
    <source>
        <dbReference type="ARBA" id="ARBA00001935"/>
    </source>
</evidence>
<keyword evidence="16" id="KW-1278">Translocase</keyword>
<keyword evidence="9 24" id="KW-0813">Transport</keyword>
<feature type="transmembrane region" description="Helical" evidence="25">
    <location>
        <begin position="102"/>
        <end position="124"/>
    </location>
</feature>
<accession>A0A8K1RC16</accession>
<dbReference type="AlphaFoldDB" id="A0A8K1RC16"/>
<protein>
    <recommendedName>
        <fullName evidence="8 24">Cytochrome c oxidase subunit 1</fullName>
        <ecNumber evidence="7 24">7.1.1.9</ecNumber>
    </recommendedName>
</protein>
<comment type="similarity">
    <text evidence="5 24">Belongs to the heme-copper respiratory oxidase family.</text>
</comment>
<dbReference type="GO" id="GO:0015990">
    <property type="term" value="P:electron transport coupled proton transport"/>
    <property type="evidence" value="ECO:0007669"/>
    <property type="project" value="TreeGrafter"/>
</dbReference>
<sequence length="511" mass="56645">MRQWLFSTNHKDIGTLYFLFGAWAGMVGTSLSILIRAELGHPGALIGDDQIYNVIVTAHAFVMIFFMVMPIMIGGFGNWLVPLMLGAPDMAFPRMNNMSFWLLPPSLTLLLVSSMVENGAGTGWTVYPPLSASIAHGGASVDLAIFSLHLAGMSSILGAVNFITTVINMRSSGISYDRMPLFVWSVVITALLLLLSLPVLAGAITMLLTDRNLNTSFFDPAGGGDPILYQHLFWFFGHPEVYILILPGFGMISHIISQECGKKETFGSLGMIYAMLAIGLLGFIVWAHHMFTVGMDVDTRAYFTSATMIIAIPTGIKIFSWMATLHGTQLIYTPAILWALGFVFLFTVGGLTGVVLANSSIDIILHDTYYVVAHFHYVLSMGAVFAIMAGFVHWYPLFTGLTLNMKWLKTQFFIMFLGVNLTFFPQHFLGLAGMPRRYSDYPDAYTTWNVVSTIGSTISLVGIIMFMIIVWKSMIKQRQVIYTMQLNSSIEWYQNIPPAEHSYSELPLLSN</sequence>
<dbReference type="InterPro" id="IPR023616">
    <property type="entry name" value="Cyt_c_oxase-like_su1_dom"/>
</dbReference>
<dbReference type="GO" id="GO:0006123">
    <property type="term" value="P:mitochondrial electron transport, cytochrome c to oxygen"/>
    <property type="evidence" value="ECO:0007669"/>
    <property type="project" value="TreeGrafter"/>
</dbReference>
<feature type="transmembrane region" description="Helical" evidence="25">
    <location>
        <begin position="55"/>
        <end position="81"/>
    </location>
</feature>
<evidence type="ECO:0000256" key="13">
    <source>
        <dbReference type="ARBA" id="ARBA00022723"/>
    </source>
</evidence>
<keyword evidence="21 24" id="KW-0496">Mitochondrion</keyword>
<evidence type="ECO:0000256" key="24">
    <source>
        <dbReference type="RuleBase" id="RU000369"/>
    </source>
</evidence>
<keyword evidence="12 24" id="KW-0812">Transmembrane</keyword>
<comment type="cofactor">
    <cofactor evidence="1">
        <name>Cu cation</name>
        <dbReference type="ChEBI" id="CHEBI:23378"/>
    </cofactor>
</comment>
<evidence type="ECO:0000256" key="22">
    <source>
        <dbReference type="ARBA" id="ARBA00023136"/>
    </source>
</evidence>
<dbReference type="EC" id="7.1.1.9" evidence="7 24"/>
<evidence type="ECO:0000256" key="4">
    <source>
        <dbReference type="ARBA" id="ARBA00004673"/>
    </source>
</evidence>
<dbReference type="GO" id="GO:0020037">
    <property type="term" value="F:heme binding"/>
    <property type="evidence" value="ECO:0007669"/>
    <property type="project" value="InterPro"/>
</dbReference>
<feature type="transmembrane region" description="Helical" evidence="25">
    <location>
        <begin position="410"/>
        <end position="428"/>
    </location>
</feature>
<evidence type="ECO:0000256" key="12">
    <source>
        <dbReference type="ARBA" id="ARBA00022692"/>
    </source>
</evidence>
<keyword evidence="11 24" id="KW-0679">Respiratory chain</keyword>
<keyword evidence="15" id="KW-0460">Magnesium</keyword>
<organism evidence="27">
    <name type="scientific">Dideoides latus</name>
    <dbReference type="NCBI Taxonomy" id="2022565"/>
    <lineage>
        <taxon>Eukaryota</taxon>
        <taxon>Metazoa</taxon>
        <taxon>Ecdysozoa</taxon>
        <taxon>Arthropoda</taxon>
        <taxon>Hexapoda</taxon>
        <taxon>Insecta</taxon>
        <taxon>Pterygota</taxon>
        <taxon>Neoptera</taxon>
        <taxon>Endopterygota</taxon>
        <taxon>Diptera</taxon>
        <taxon>Brachycera</taxon>
        <taxon>Muscomorpha</taxon>
        <taxon>Syrphoidea</taxon>
        <taxon>Syrphidae</taxon>
        <taxon>Syrphinae</taxon>
        <taxon>Syrphini</taxon>
        <taxon>Dideoides</taxon>
    </lineage>
</organism>
<dbReference type="PROSITE" id="PS50855">
    <property type="entry name" value="COX1"/>
    <property type="match status" value="1"/>
</dbReference>
<dbReference type="GO" id="GO:0004129">
    <property type="term" value="F:cytochrome-c oxidase activity"/>
    <property type="evidence" value="ECO:0007669"/>
    <property type="project" value="UniProtKB-EC"/>
</dbReference>
<keyword evidence="10 24" id="KW-0349">Heme</keyword>
<feature type="transmembrane region" description="Helical" evidence="25">
    <location>
        <begin position="335"/>
        <end position="357"/>
    </location>
</feature>
<comment type="cofactor">
    <cofactor evidence="2">
        <name>heme</name>
        <dbReference type="ChEBI" id="CHEBI:30413"/>
    </cofactor>
</comment>
<evidence type="ECO:0000256" key="10">
    <source>
        <dbReference type="ARBA" id="ARBA00022617"/>
    </source>
</evidence>
<evidence type="ECO:0000256" key="15">
    <source>
        <dbReference type="ARBA" id="ARBA00022842"/>
    </source>
</evidence>
<keyword evidence="19 24" id="KW-0408">Iron</keyword>
<evidence type="ECO:0000256" key="17">
    <source>
        <dbReference type="ARBA" id="ARBA00022982"/>
    </source>
</evidence>
<dbReference type="InterPro" id="IPR036927">
    <property type="entry name" value="Cyt_c_oxase-like_su1_sf"/>
</dbReference>
<dbReference type="UniPathway" id="UPA00705"/>
<feature type="transmembrane region" description="Helical" evidence="25">
    <location>
        <begin position="301"/>
        <end position="323"/>
    </location>
</feature>
<keyword evidence="22 24" id="KW-0472">Membrane</keyword>
<dbReference type="PROSITE" id="PS00077">
    <property type="entry name" value="COX1_CUB"/>
    <property type="match status" value="1"/>
</dbReference>
<evidence type="ECO:0000256" key="2">
    <source>
        <dbReference type="ARBA" id="ARBA00001971"/>
    </source>
</evidence>
<dbReference type="InterPro" id="IPR033944">
    <property type="entry name" value="Cyt_c_oxase_su1_dom"/>
</dbReference>
<comment type="subcellular location">
    <subcellularLocation>
        <location evidence="3 24">Mitochondrion inner membrane</location>
        <topology evidence="3 24">Multi-pass membrane protein</topology>
    </subcellularLocation>
</comment>
<feature type="transmembrane region" description="Helical" evidence="25">
    <location>
        <begin position="448"/>
        <end position="471"/>
    </location>
</feature>
<evidence type="ECO:0000259" key="26">
    <source>
        <dbReference type="PROSITE" id="PS50855"/>
    </source>
</evidence>
<comment type="function">
    <text evidence="24">Component of the cytochrome c oxidase, the last enzyme in the mitochondrial electron transport chain which drives oxidative phosphorylation. The respiratory chain contains 3 multisubunit complexes succinate dehydrogenase (complex II, CII), ubiquinol-cytochrome c oxidoreductase (cytochrome b-c1 complex, complex III, CIII) and cytochrome c oxidase (complex IV, CIV), that cooperate to transfer electrons derived from NADH and succinate to molecular oxygen, creating an electrochemical gradient over the inner membrane that drives transmembrane transport and the ATP synthase. Cytochrome c oxidase is the component of the respiratory chain that catalyzes the reduction of oxygen to water. Electrons originating from reduced cytochrome c in the intermembrane space (IMS) are transferred via the dinuclear copper A center (CU(A)) of subunit 2 and heme A of subunit 1 to the active site in subunit 1, a binuclear center (BNC) formed by heme A3 and copper B (CU(B)). The BNC reduces molecular oxygen to 2 water molecules using 4 electrons from cytochrome c in the IMS and 4 protons from the mitochondrial matrix.</text>
</comment>
<dbReference type="EMBL" id="MZ315034">
    <property type="protein sequence ID" value="UEK75559.1"/>
    <property type="molecule type" value="Genomic_DNA"/>
</dbReference>
<keyword evidence="20 24" id="KW-0186">Copper</keyword>
<evidence type="ECO:0000256" key="11">
    <source>
        <dbReference type="ARBA" id="ARBA00022660"/>
    </source>
</evidence>
<evidence type="ECO:0000313" key="27">
    <source>
        <dbReference type="EMBL" id="UEK75559.1"/>
    </source>
</evidence>
<evidence type="ECO:0000256" key="23">
    <source>
        <dbReference type="ARBA" id="ARBA00049512"/>
    </source>
</evidence>
<keyword evidence="13 24" id="KW-0479">Metal-binding</keyword>
<dbReference type="GO" id="GO:0046872">
    <property type="term" value="F:metal ion binding"/>
    <property type="evidence" value="ECO:0007669"/>
    <property type="project" value="UniProtKB-KW"/>
</dbReference>
<feature type="transmembrane region" description="Helical" evidence="25">
    <location>
        <begin position="16"/>
        <end position="35"/>
    </location>
</feature>
<dbReference type="GO" id="GO:0005743">
    <property type="term" value="C:mitochondrial inner membrane"/>
    <property type="evidence" value="ECO:0007669"/>
    <property type="project" value="UniProtKB-SubCell"/>
</dbReference>
<dbReference type="SUPFAM" id="SSF81442">
    <property type="entry name" value="Cytochrome c oxidase subunit I-like"/>
    <property type="match status" value="1"/>
</dbReference>
<evidence type="ECO:0000256" key="8">
    <source>
        <dbReference type="ARBA" id="ARBA00015947"/>
    </source>
</evidence>
<keyword evidence="14 24" id="KW-0999">Mitochondrion inner membrane</keyword>
<comment type="pathway">
    <text evidence="4 24">Energy metabolism; oxidative phosphorylation.</text>
</comment>
<comment type="catalytic activity">
    <reaction evidence="23">
        <text>4 Fe(II)-[cytochrome c] + O2 + 8 H(+)(in) = 4 Fe(III)-[cytochrome c] + 2 H2O + 4 H(+)(out)</text>
        <dbReference type="Rhea" id="RHEA:11436"/>
        <dbReference type="Rhea" id="RHEA-COMP:10350"/>
        <dbReference type="Rhea" id="RHEA-COMP:14399"/>
        <dbReference type="ChEBI" id="CHEBI:15377"/>
        <dbReference type="ChEBI" id="CHEBI:15378"/>
        <dbReference type="ChEBI" id="CHEBI:15379"/>
        <dbReference type="ChEBI" id="CHEBI:29033"/>
        <dbReference type="ChEBI" id="CHEBI:29034"/>
        <dbReference type="EC" id="7.1.1.9"/>
    </reaction>
    <physiologicalReaction direction="left-to-right" evidence="23">
        <dbReference type="Rhea" id="RHEA:11437"/>
    </physiologicalReaction>
</comment>
<feature type="transmembrane region" description="Helical" evidence="25">
    <location>
        <begin position="270"/>
        <end position="289"/>
    </location>
</feature>
<evidence type="ECO:0000256" key="19">
    <source>
        <dbReference type="ARBA" id="ARBA00023004"/>
    </source>
</evidence>
<evidence type="ECO:0000256" key="14">
    <source>
        <dbReference type="ARBA" id="ARBA00022792"/>
    </source>
</evidence>
<dbReference type="PANTHER" id="PTHR10422">
    <property type="entry name" value="CYTOCHROME C OXIDASE SUBUNIT 1"/>
    <property type="match status" value="1"/>
</dbReference>
<comment type="subunit">
    <text evidence="6">Component of the cytochrome c oxidase (complex IV, CIV), a multisubunit enzyme composed of a catalytic core of 3 subunits and several supernumerary subunits. The complex exists as a monomer or a dimer and forms supercomplexes (SCs) in the inner mitochondrial membrane with ubiquinol-cytochrome c oxidoreductase (cytochrome b-c1 complex, complex III, CIII).</text>
</comment>
<evidence type="ECO:0000256" key="20">
    <source>
        <dbReference type="ARBA" id="ARBA00023008"/>
    </source>
</evidence>
<evidence type="ECO:0000256" key="6">
    <source>
        <dbReference type="ARBA" id="ARBA00011164"/>
    </source>
</evidence>
<evidence type="ECO:0000256" key="18">
    <source>
        <dbReference type="ARBA" id="ARBA00022989"/>
    </source>
</evidence>
<feature type="domain" description="Cytochrome oxidase subunit I profile" evidence="26">
    <location>
        <begin position="1"/>
        <end position="510"/>
    </location>
</feature>
<evidence type="ECO:0000256" key="9">
    <source>
        <dbReference type="ARBA" id="ARBA00022448"/>
    </source>
</evidence>
<feature type="transmembrane region" description="Helical" evidence="25">
    <location>
        <begin position="377"/>
        <end position="398"/>
    </location>
</feature>
<evidence type="ECO:0000256" key="21">
    <source>
        <dbReference type="ARBA" id="ARBA00023128"/>
    </source>
</evidence>
<reference evidence="27" key="1">
    <citation type="submission" date="2021-05" db="EMBL/GenBank/DDBJ databases">
        <title>The complete mitogenome of Dideoides latus.</title>
        <authorList>
            <person name="Yan Y."/>
            <person name="Li H."/>
        </authorList>
    </citation>
    <scope>NUCLEOTIDE SEQUENCE</scope>
</reference>
<evidence type="ECO:0000256" key="7">
    <source>
        <dbReference type="ARBA" id="ARBA00012949"/>
    </source>
</evidence>
<dbReference type="CDD" id="cd01663">
    <property type="entry name" value="Cyt_c_Oxidase_I"/>
    <property type="match status" value="1"/>
</dbReference>
<dbReference type="InterPro" id="IPR000883">
    <property type="entry name" value="Cyt_C_Oxase_1"/>
</dbReference>
<feature type="transmembrane region" description="Helical" evidence="25">
    <location>
        <begin position="228"/>
        <end position="249"/>
    </location>
</feature>
<evidence type="ECO:0000256" key="25">
    <source>
        <dbReference type="SAM" id="Phobius"/>
    </source>
</evidence>
<dbReference type="Pfam" id="PF00115">
    <property type="entry name" value="COX1"/>
    <property type="match status" value="1"/>
</dbReference>
<proteinExistence type="inferred from homology"/>
<gene>
    <name evidence="27" type="primary">COX1</name>
</gene>
<evidence type="ECO:0000256" key="16">
    <source>
        <dbReference type="ARBA" id="ARBA00022967"/>
    </source>
</evidence>
<dbReference type="PANTHER" id="PTHR10422:SF18">
    <property type="entry name" value="CYTOCHROME C OXIDASE SUBUNIT 1"/>
    <property type="match status" value="1"/>
</dbReference>
<keyword evidence="17 24" id="KW-0249">Electron transport</keyword>
<feature type="transmembrane region" description="Helical" evidence="25">
    <location>
        <begin position="181"/>
        <end position="208"/>
    </location>
</feature>
<dbReference type="GO" id="GO:0045277">
    <property type="term" value="C:respiratory chain complex IV"/>
    <property type="evidence" value="ECO:0007669"/>
    <property type="project" value="InterPro"/>
</dbReference>